<reference evidence="2 3" key="1">
    <citation type="submission" date="2023-12" db="EMBL/GenBank/DDBJ databases">
        <title>Blastococcus brunescens sp. nov., an actonobacterium isolated from sandstone collected in sahara desert.</title>
        <authorList>
            <person name="Gtari M."/>
            <person name="Ghodhbane F."/>
        </authorList>
    </citation>
    <scope>NUCLEOTIDE SEQUENCE [LARGE SCALE GENOMIC DNA]</scope>
    <source>
        <strain evidence="2 3">BMG 8361</strain>
    </source>
</reference>
<keyword evidence="3" id="KW-1185">Reference proteome</keyword>
<dbReference type="EMBL" id="CP141261">
    <property type="protein sequence ID" value="WRL67364.1"/>
    <property type="molecule type" value="Genomic_DNA"/>
</dbReference>
<dbReference type="SUPFAM" id="SSF53756">
    <property type="entry name" value="UDP-Glycosyltransferase/glycogen phosphorylase"/>
    <property type="match status" value="1"/>
</dbReference>
<proteinExistence type="predicted"/>
<evidence type="ECO:0000256" key="1">
    <source>
        <dbReference type="SAM" id="MobiDB-lite"/>
    </source>
</evidence>
<evidence type="ECO:0000313" key="2">
    <source>
        <dbReference type="EMBL" id="WRL67364.1"/>
    </source>
</evidence>
<accession>A0ABZ1B9D4</accession>
<evidence type="ECO:0008006" key="4">
    <source>
        <dbReference type="Google" id="ProtNLM"/>
    </source>
</evidence>
<feature type="region of interest" description="Disordered" evidence="1">
    <location>
        <begin position="1"/>
        <end position="21"/>
    </location>
</feature>
<sequence length="181" mass="19918">MGRRRARRRAGGGAGPRRPRRGVAHLHAHFASAATTVARLAARLAGITYSFTAHAKDIFHSEVRDEDLRAKLVDAADVVTISDFNLGHLRDRFGPAADRVRRVYNGLELAAFPHTAPADRPPVVAAVGRLVEKKVSRTFSTPSPCCVPVGGRSPCSWSAPDRWPPRWPRRWSGWGCRTPSR</sequence>
<dbReference type="Gene3D" id="3.40.50.2000">
    <property type="entry name" value="Glycogen Phosphorylase B"/>
    <property type="match status" value="2"/>
</dbReference>
<dbReference type="Proteomes" id="UP001324287">
    <property type="component" value="Chromosome"/>
</dbReference>
<gene>
    <name evidence="2" type="ORF">U6N30_10260</name>
</gene>
<dbReference type="RefSeq" id="WP_324278671.1">
    <property type="nucleotide sequence ID" value="NZ_CP141261.1"/>
</dbReference>
<organism evidence="2 3">
    <name type="scientific">Blastococcus brunescens</name>
    <dbReference type="NCBI Taxonomy" id="1564165"/>
    <lineage>
        <taxon>Bacteria</taxon>
        <taxon>Bacillati</taxon>
        <taxon>Actinomycetota</taxon>
        <taxon>Actinomycetes</taxon>
        <taxon>Geodermatophilales</taxon>
        <taxon>Geodermatophilaceae</taxon>
        <taxon>Blastococcus</taxon>
    </lineage>
</organism>
<protein>
    <recommendedName>
        <fullName evidence="4">Glycosyltransferase subfamily 4-like N-terminal domain-containing protein</fullName>
    </recommendedName>
</protein>
<name>A0ABZ1B9D4_9ACTN</name>
<evidence type="ECO:0000313" key="3">
    <source>
        <dbReference type="Proteomes" id="UP001324287"/>
    </source>
</evidence>
<feature type="compositionally biased region" description="Basic residues" evidence="1">
    <location>
        <begin position="1"/>
        <end position="10"/>
    </location>
</feature>